<dbReference type="RefSeq" id="WP_086330599.1">
    <property type="nucleotide sequence ID" value="NZ_NGLE02000001.1"/>
</dbReference>
<evidence type="ECO:0000313" key="13">
    <source>
        <dbReference type="EMBL" id="OTO08677.1"/>
    </source>
</evidence>
<keyword evidence="5" id="KW-0067">ATP-binding</keyword>
<feature type="domain" description="Peptidase C39" evidence="11">
    <location>
        <begin position="7"/>
        <end position="134"/>
    </location>
</feature>
<accession>A0A242CEL4</accession>
<feature type="transmembrane region" description="Helical" evidence="9">
    <location>
        <begin position="392"/>
        <end position="414"/>
    </location>
</feature>
<dbReference type="PROSITE" id="PS50893">
    <property type="entry name" value="ABC_TRANSPORTER_2"/>
    <property type="match status" value="1"/>
</dbReference>
<dbReference type="AlphaFoldDB" id="A0A242CEL4"/>
<dbReference type="GO" id="GO:0016887">
    <property type="term" value="F:ATP hydrolysis activity"/>
    <property type="evidence" value="ECO:0007669"/>
    <property type="project" value="InterPro"/>
</dbReference>
<feature type="domain" description="ABC transporter" evidence="10">
    <location>
        <begin position="483"/>
        <end position="694"/>
    </location>
</feature>
<dbReference type="SUPFAM" id="SSF52540">
    <property type="entry name" value="P-loop containing nucleoside triphosphate hydrolases"/>
    <property type="match status" value="1"/>
</dbReference>
<dbReference type="InterPro" id="IPR027417">
    <property type="entry name" value="P-loop_NTPase"/>
</dbReference>
<dbReference type="Pfam" id="PF00005">
    <property type="entry name" value="ABC_tran"/>
    <property type="match status" value="1"/>
</dbReference>
<dbReference type="InterPro" id="IPR003439">
    <property type="entry name" value="ABC_transporter-like_ATP-bd"/>
</dbReference>
<keyword evidence="8" id="KW-0813">Transport</keyword>
<feature type="transmembrane region" description="Helical" evidence="9">
    <location>
        <begin position="171"/>
        <end position="195"/>
    </location>
</feature>
<evidence type="ECO:0000256" key="6">
    <source>
        <dbReference type="ARBA" id="ARBA00022989"/>
    </source>
</evidence>
<evidence type="ECO:0000256" key="2">
    <source>
        <dbReference type="ARBA" id="ARBA00022692"/>
    </source>
</evidence>
<evidence type="ECO:0000256" key="4">
    <source>
        <dbReference type="ARBA" id="ARBA00022807"/>
    </source>
</evidence>
<dbReference type="PANTHER" id="PTHR24221:SF654">
    <property type="entry name" value="ATP-BINDING CASSETTE SUB-FAMILY B MEMBER 6"/>
    <property type="match status" value="1"/>
</dbReference>
<feature type="transmembrane region" description="Helical" evidence="9">
    <location>
        <begin position="207"/>
        <end position="224"/>
    </location>
</feature>
<gene>
    <name evidence="13" type="ORF">A5880_001677</name>
    <name evidence="12" type="ORF">A5880_001761</name>
</gene>
<evidence type="ECO:0000313" key="12">
    <source>
        <dbReference type="EMBL" id="MEI5994203.1"/>
    </source>
</evidence>
<proteinExistence type="predicted"/>
<keyword evidence="8" id="KW-0080">Bacteriocin transport</keyword>
<dbReference type="EMBL" id="NGLE01000002">
    <property type="protein sequence ID" value="OTO08677.1"/>
    <property type="molecule type" value="Genomic_DNA"/>
</dbReference>
<dbReference type="InterPro" id="IPR039421">
    <property type="entry name" value="Type_1_exporter"/>
</dbReference>
<dbReference type="EMBL" id="NGLE02000001">
    <property type="protein sequence ID" value="MEI5994203.1"/>
    <property type="molecule type" value="Genomic_DNA"/>
</dbReference>
<evidence type="ECO:0000256" key="7">
    <source>
        <dbReference type="ARBA" id="ARBA00023136"/>
    </source>
</evidence>
<evidence type="ECO:0000313" key="14">
    <source>
        <dbReference type="Proteomes" id="UP000195139"/>
    </source>
</evidence>
<keyword evidence="3" id="KW-0547">Nucleotide-binding</keyword>
<name>A0A242CEL4_9ENTE</name>
<evidence type="ECO:0000256" key="3">
    <source>
        <dbReference type="ARBA" id="ARBA00022741"/>
    </source>
</evidence>
<dbReference type="GO" id="GO:0034040">
    <property type="term" value="F:ATPase-coupled lipid transmembrane transporter activity"/>
    <property type="evidence" value="ECO:0007669"/>
    <property type="project" value="TreeGrafter"/>
</dbReference>
<keyword evidence="4" id="KW-0378">Hydrolase</keyword>
<dbReference type="GO" id="GO:0005886">
    <property type="term" value="C:plasma membrane"/>
    <property type="evidence" value="ECO:0007669"/>
    <property type="project" value="UniProtKB-SubCell"/>
</dbReference>
<evidence type="ECO:0000256" key="1">
    <source>
        <dbReference type="ARBA" id="ARBA00004651"/>
    </source>
</evidence>
<dbReference type="InterPro" id="IPR036640">
    <property type="entry name" value="ABC1_TM_sf"/>
</dbReference>
<evidence type="ECO:0000256" key="5">
    <source>
        <dbReference type="ARBA" id="ARBA00022840"/>
    </source>
</evidence>
<dbReference type="PROSITE" id="PS50990">
    <property type="entry name" value="PEPTIDASE_C39"/>
    <property type="match status" value="1"/>
</dbReference>
<dbReference type="Gene3D" id="3.40.50.300">
    <property type="entry name" value="P-loop containing nucleotide triphosphate hydrolases"/>
    <property type="match status" value="1"/>
</dbReference>
<dbReference type="OrthoDB" id="2193867at2"/>
<organism evidence="13">
    <name type="scientific">Candidatus Enterococcus mansonii</name>
    <dbReference type="NCBI Taxonomy" id="1834181"/>
    <lineage>
        <taxon>Bacteria</taxon>
        <taxon>Bacillati</taxon>
        <taxon>Bacillota</taxon>
        <taxon>Bacilli</taxon>
        <taxon>Lactobacillales</taxon>
        <taxon>Enterococcaceae</taxon>
        <taxon>Enterococcus</taxon>
    </lineage>
</organism>
<dbReference type="GO" id="GO:0006508">
    <property type="term" value="P:proteolysis"/>
    <property type="evidence" value="ECO:0007669"/>
    <property type="project" value="InterPro"/>
</dbReference>
<evidence type="ECO:0000259" key="10">
    <source>
        <dbReference type="PROSITE" id="PS50893"/>
    </source>
</evidence>
<sequence length="694" mass="79453">MYAHYMQKSSSDCGIASLRTILEQLQIKLKTTSELYKNYSIKKDQGLSLGEVGEILTQYGVLSSAYEVENFEELKSVKQFPMLLVVENDGCAHYIVVHEIKGQTFTVSDPAEPKLKTYDEEYIRSIFLGYALCIDDVGMEIEEQEKKDKVESIGKILYKEMMVELSMKTKLSMIVLLLLKYILPILSTFIIQLFMQSMTKTALMSDIIGPIIIILWLIVFFYMVNVKEGKQRVRIENKLQEKILMKYYNQKINDLDSGKNLDNVTGYFWNLIYSVTGLLQKFYFKLNVAYVIFLSLLLFLLSPYLAGALVLWTGIYALYLNNNKKKIKNNEMNLVGKSSAFVSGIESTLKTSLDINLFSKKKQSEQFIKEKLTGFLEAKVGTTVNELNLFTVYQSFITLMSVTTFLIVSLTVIYGQEEQLINTSNGIFVISIILSSLAPVVQNWLSYQKSHVAIDYIQSTNDYQKNLEFEEKKALDIENIQSITIEGLTFGYEENHTILHNFHVTLEAGCIYGIKGENGAGKSTLIKLLSGILEPQKGSFIINQKQKEHSLKQTTINEHISMYSQEFNVYGNTVGRNIRYKVFNEKLENSEKNTYQDLFQLKLPNNYLLQSDGVNISQGQKQKILLMRALYQEKSVYIFDEPTGNLDEGSKKLLMKEIQRLAKEKNKLVILISHEEDVLSYSDEIITINKGEEN</sequence>
<comment type="caution">
    <text evidence="13">The sequence shown here is derived from an EMBL/GenBank/DDBJ whole genome shotgun (WGS) entry which is preliminary data.</text>
</comment>
<dbReference type="SMART" id="SM00382">
    <property type="entry name" value="AAA"/>
    <property type="match status" value="1"/>
</dbReference>
<dbReference type="GO" id="GO:0008234">
    <property type="term" value="F:cysteine-type peptidase activity"/>
    <property type="evidence" value="ECO:0007669"/>
    <property type="project" value="UniProtKB-KW"/>
</dbReference>
<keyword evidence="2 9" id="KW-0812">Transmembrane</keyword>
<keyword evidence="4" id="KW-0788">Thiol protease</keyword>
<dbReference type="Proteomes" id="UP000195139">
    <property type="component" value="Unassembled WGS sequence"/>
</dbReference>
<comment type="subcellular location">
    <subcellularLocation>
        <location evidence="1">Cell membrane</location>
        <topology evidence="1">Multi-pass membrane protein</topology>
    </subcellularLocation>
</comment>
<dbReference type="Gene3D" id="3.90.70.10">
    <property type="entry name" value="Cysteine proteinases"/>
    <property type="match status" value="1"/>
</dbReference>
<keyword evidence="4" id="KW-0645">Protease</keyword>
<feature type="transmembrane region" description="Helical" evidence="9">
    <location>
        <begin position="426"/>
        <end position="445"/>
    </location>
</feature>
<dbReference type="Pfam" id="PF03412">
    <property type="entry name" value="Peptidase_C39"/>
    <property type="match status" value="1"/>
</dbReference>
<evidence type="ECO:0000259" key="11">
    <source>
        <dbReference type="PROSITE" id="PS50990"/>
    </source>
</evidence>
<feature type="transmembrane region" description="Helical" evidence="9">
    <location>
        <begin position="288"/>
        <end position="319"/>
    </location>
</feature>
<evidence type="ECO:0000256" key="8">
    <source>
        <dbReference type="ARBA" id="ARBA00043264"/>
    </source>
</evidence>
<dbReference type="SUPFAM" id="SSF90123">
    <property type="entry name" value="ABC transporter transmembrane region"/>
    <property type="match status" value="1"/>
</dbReference>
<evidence type="ECO:0008006" key="15">
    <source>
        <dbReference type="Google" id="ProtNLM"/>
    </source>
</evidence>
<dbReference type="PANTHER" id="PTHR24221">
    <property type="entry name" value="ATP-BINDING CASSETTE SUB-FAMILY B"/>
    <property type="match status" value="1"/>
</dbReference>
<evidence type="ECO:0000256" key="9">
    <source>
        <dbReference type="SAM" id="Phobius"/>
    </source>
</evidence>
<keyword evidence="6 9" id="KW-1133">Transmembrane helix</keyword>
<reference evidence="13" key="1">
    <citation type="submission" date="2017-05" db="EMBL/GenBank/DDBJ databases">
        <title>The Genome Sequence of Enterococcus sp. 4G2_DIV0659.</title>
        <authorList>
            <consortium name="The Broad Institute Genomics Platform"/>
            <consortium name="The Broad Institute Genomic Center for Infectious Diseases"/>
            <person name="Earl A."/>
            <person name="Manson A."/>
            <person name="Schwartman J."/>
            <person name="Gilmore M."/>
            <person name="Abouelleil A."/>
            <person name="Cao P."/>
            <person name="Chapman S."/>
            <person name="Cusick C."/>
            <person name="Shea T."/>
            <person name="Young S."/>
            <person name="Neafsey D."/>
            <person name="Nusbaum C."/>
            <person name="Birren B."/>
        </authorList>
    </citation>
    <scope>NUCLEOTIDE SEQUENCE [LARGE SCALE GENOMIC DNA]</scope>
    <source>
        <strain evidence="13">4G2_DIV0659</strain>
    </source>
</reference>
<dbReference type="GO" id="GO:0005524">
    <property type="term" value="F:ATP binding"/>
    <property type="evidence" value="ECO:0007669"/>
    <property type="project" value="UniProtKB-KW"/>
</dbReference>
<dbReference type="GO" id="GO:0043213">
    <property type="term" value="P:bacteriocin transport"/>
    <property type="evidence" value="ECO:0007669"/>
    <property type="project" value="UniProtKB-KW"/>
</dbReference>
<dbReference type="Gene3D" id="1.20.1560.10">
    <property type="entry name" value="ABC transporter type 1, transmembrane domain"/>
    <property type="match status" value="1"/>
</dbReference>
<dbReference type="STRING" id="1834181.A5880_001677"/>
<keyword evidence="8" id="KW-0653">Protein transport</keyword>
<keyword evidence="7 9" id="KW-0472">Membrane</keyword>
<dbReference type="InterPro" id="IPR003593">
    <property type="entry name" value="AAA+_ATPase"/>
</dbReference>
<reference evidence="12 14" key="2">
    <citation type="submission" date="2018-07" db="EMBL/GenBank/DDBJ databases">
        <title>The Genome Sequence of Enterococcus sp. DIV0659b.</title>
        <authorList>
            <consortium name="The Broad Institute Genomics Platform"/>
            <consortium name="The Broad Institute Genomic Center for Infectious Diseases"/>
            <person name="Earl A."/>
            <person name="Manson A."/>
            <person name="Schwartman J."/>
            <person name="Gilmore M."/>
            <person name="Abouelleil A."/>
            <person name="Cao P."/>
            <person name="Chapman S."/>
            <person name="Cusick C."/>
            <person name="Shea T."/>
            <person name="Young S."/>
            <person name="Neafsey D."/>
            <person name="Nusbaum C."/>
            <person name="Birren B."/>
        </authorList>
    </citation>
    <scope>NUCLEOTIDE SEQUENCE [LARGE SCALE GENOMIC DNA]</scope>
    <source>
        <strain evidence="12 14">4G2_DIV0659</strain>
    </source>
</reference>
<dbReference type="InterPro" id="IPR005074">
    <property type="entry name" value="Peptidase_C39"/>
</dbReference>
<protein>
    <recommendedName>
        <fullName evidence="15">ABC transporter domain-containing protein</fullName>
    </recommendedName>
</protein>
<keyword evidence="14" id="KW-1185">Reference proteome</keyword>